<feature type="region of interest" description="Disordered" evidence="1">
    <location>
        <begin position="1"/>
        <end position="67"/>
    </location>
</feature>
<reference evidence="2" key="1">
    <citation type="journal article" date="2023" name="Science">
        <title>Genome structures resolve the early diversification of teleost fishes.</title>
        <authorList>
            <person name="Parey E."/>
            <person name="Louis A."/>
            <person name="Montfort J."/>
            <person name="Bouchez O."/>
            <person name="Roques C."/>
            <person name="Iampietro C."/>
            <person name="Lluch J."/>
            <person name="Castinel A."/>
            <person name="Donnadieu C."/>
            <person name="Desvignes T."/>
            <person name="Floi Bucao C."/>
            <person name="Jouanno E."/>
            <person name="Wen M."/>
            <person name="Mejri S."/>
            <person name="Dirks R."/>
            <person name="Jansen H."/>
            <person name="Henkel C."/>
            <person name="Chen W.J."/>
            <person name="Zahm M."/>
            <person name="Cabau C."/>
            <person name="Klopp C."/>
            <person name="Thompson A.W."/>
            <person name="Robinson-Rechavi M."/>
            <person name="Braasch I."/>
            <person name="Lecointre G."/>
            <person name="Bobe J."/>
            <person name="Postlethwait J.H."/>
            <person name="Berthelot C."/>
            <person name="Roest Crollius H."/>
            <person name="Guiguen Y."/>
        </authorList>
    </citation>
    <scope>NUCLEOTIDE SEQUENCE</scope>
    <source>
        <strain evidence="2">WJC10195</strain>
    </source>
</reference>
<feature type="compositionally biased region" description="Basic and acidic residues" evidence="1">
    <location>
        <begin position="15"/>
        <end position="28"/>
    </location>
</feature>
<keyword evidence="3" id="KW-1185">Reference proteome</keyword>
<dbReference type="Proteomes" id="UP001152622">
    <property type="component" value="Chromosome 21"/>
</dbReference>
<proteinExistence type="predicted"/>
<gene>
    <name evidence="2" type="ORF">SKAU_G00408830</name>
</gene>
<evidence type="ECO:0000313" key="3">
    <source>
        <dbReference type="Proteomes" id="UP001152622"/>
    </source>
</evidence>
<dbReference type="PANTHER" id="PTHR13621:SF2">
    <property type="entry name" value="PROLINE-RICH PROTEIN PRCC"/>
    <property type="match status" value="1"/>
</dbReference>
<comment type="caution">
    <text evidence="2">The sequence shown here is derived from an EMBL/GenBank/DDBJ whole genome shotgun (WGS) entry which is preliminary data.</text>
</comment>
<dbReference type="Pfam" id="PF10253">
    <property type="entry name" value="PRCC"/>
    <property type="match status" value="1"/>
</dbReference>
<dbReference type="PANTHER" id="PTHR13621">
    <property type="entry name" value="PROLINE-RICH PROTEIN PRCC"/>
    <property type="match status" value="1"/>
</dbReference>
<accession>A0A9Q1EAJ1</accession>
<dbReference type="InterPro" id="IPR018800">
    <property type="entry name" value="PRCC"/>
</dbReference>
<dbReference type="AlphaFoldDB" id="A0A9Q1EAJ1"/>
<sequence length="103" mass="12001">MMKRSGGSRANGTGGKEEVKFLEIKGDDQLSGSQQWLTKNMTEEKEQRKSFSKKKGEQPTGQQRRKHQITYLIHQAKERELELKNSWADNKLTRRQTQAKYGF</sequence>
<dbReference type="EMBL" id="JAINUF010000021">
    <property type="protein sequence ID" value="KAJ8335244.1"/>
    <property type="molecule type" value="Genomic_DNA"/>
</dbReference>
<protein>
    <recommendedName>
        <fullName evidence="4">Proline-rich protein PRCC</fullName>
    </recommendedName>
</protein>
<dbReference type="GO" id="GO:0005634">
    <property type="term" value="C:nucleus"/>
    <property type="evidence" value="ECO:0007669"/>
    <property type="project" value="TreeGrafter"/>
</dbReference>
<name>A0A9Q1EAJ1_SYNKA</name>
<organism evidence="2 3">
    <name type="scientific">Synaphobranchus kaupii</name>
    <name type="common">Kaup's arrowtooth eel</name>
    <dbReference type="NCBI Taxonomy" id="118154"/>
    <lineage>
        <taxon>Eukaryota</taxon>
        <taxon>Metazoa</taxon>
        <taxon>Chordata</taxon>
        <taxon>Craniata</taxon>
        <taxon>Vertebrata</taxon>
        <taxon>Euteleostomi</taxon>
        <taxon>Actinopterygii</taxon>
        <taxon>Neopterygii</taxon>
        <taxon>Teleostei</taxon>
        <taxon>Anguilliformes</taxon>
        <taxon>Synaphobranchidae</taxon>
        <taxon>Synaphobranchus</taxon>
    </lineage>
</organism>
<dbReference type="OrthoDB" id="206969at2759"/>
<evidence type="ECO:0000256" key="1">
    <source>
        <dbReference type="SAM" id="MobiDB-lite"/>
    </source>
</evidence>
<feature type="compositionally biased region" description="Basic and acidic residues" evidence="1">
    <location>
        <begin position="41"/>
        <end position="57"/>
    </location>
</feature>
<evidence type="ECO:0000313" key="2">
    <source>
        <dbReference type="EMBL" id="KAJ8335244.1"/>
    </source>
</evidence>
<evidence type="ECO:0008006" key="4">
    <source>
        <dbReference type="Google" id="ProtNLM"/>
    </source>
</evidence>
<feature type="compositionally biased region" description="Polar residues" evidence="1">
    <location>
        <begin position="30"/>
        <end position="40"/>
    </location>
</feature>